<reference evidence="6" key="1">
    <citation type="submission" date="2016-10" db="EMBL/GenBank/DDBJ databases">
        <authorList>
            <person name="Varghese N."/>
            <person name="Submissions S."/>
        </authorList>
    </citation>
    <scope>NUCLEOTIDE SEQUENCE [LARGE SCALE GENOMIC DNA]</scope>
    <source>
        <strain evidence="6">IBRC-M10078</strain>
    </source>
</reference>
<dbReference type="RefSeq" id="WP_090849763.1">
    <property type="nucleotide sequence ID" value="NZ_FNJU01000001.1"/>
</dbReference>
<dbReference type="STRING" id="930152.SAMN05216565_101620"/>
<dbReference type="Gene3D" id="1.10.357.10">
    <property type="entry name" value="Tetracycline Repressor, domain 2"/>
    <property type="match status" value="1"/>
</dbReference>
<evidence type="ECO:0000313" key="5">
    <source>
        <dbReference type="EMBL" id="SDP12812.1"/>
    </source>
</evidence>
<evidence type="ECO:0000256" key="2">
    <source>
        <dbReference type="ARBA" id="ARBA00023125"/>
    </source>
</evidence>
<dbReference type="InterPro" id="IPR009057">
    <property type="entry name" value="Homeodomain-like_sf"/>
</dbReference>
<dbReference type="InterPro" id="IPR036271">
    <property type="entry name" value="Tet_transcr_reg_TetR-rel_C_sf"/>
</dbReference>
<dbReference type="SUPFAM" id="SSF48498">
    <property type="entry name" value="Tetracyclin repressor-like, C-terminal domain"/>
    <property type="match status" value="1"/>
</dbReference>
<keyword evidence="1" id="KW-0678">Repressor</keyword>
<dbReference type="AlphaFoldDB" id="A0A1H0Q5Y5"/>
<sequence>MSEHQDEKVIGEYPYVPKQQRAQAKRQALLESGRLLFIEQGYEQTNAKEIAAHAGVATGTFYRYFVDKRQLMMSLMNEQLDRLLPPIHDWTTNNPESYLAIRLEEHYKQLDQLNLNLLLPELLVKDSQLAELFEEIRSKMLRRIISNLRSAKKQGLVWDDLNVETVAWSILLLSEQIPEAMIQGRKKEDFQHLAKVICRLVFPPEKLEQLKTNK</sequence>
<keyword evidence="6" id="KW-1185">Reference proteome</keyword>
<name>A0A1H0Q5Y5_9BACI</name>
<dbReference type="Pfam" id="PF00440">
    <property type="entry name" value="TetR_N"/>
    <property type="match status" value="1"/>
</dbReference>
<dbReference type="PANTHER" id="PTHR43479">
    <property type="entry name" value="ACREF/ENVCD OPERON REPRESSOR-RELATED"/>
    <property type="match status" value="1"/>
</dbReference>
<proteinExistence type="predicted"/>
<gene>
    <name evidence="5" type="ORF">SAMN05216565_101620</name>
</gene>
<dbReference type="PROSITE" id="PS50977">
    <property type="entry name" value="HTH_TETR_2"/>
    <property type="match status" value="1"/>
</dbReference>
<dbReference type="EMBL" id="FNJU01000001">
    <property type="protein sequence ID" value="SDP12812.1"/>
    <property type="molecule type" value="Genomic_DNA"/>
</dbReference>
<protein>
    <submittedName>
        <fullName evidence="5">DNA-binding transcriptional regulator, AcrR family</fullName>
    </submittedName>
</protein>
<dbReference type="PANTHER" id="PTHR43479:SF11">
    <property type="entry name" value="ACREF_ENVCD OPERON REPRESSOR-RELATED"/>
    <property type="match status" value="1"/>
</dbReference>
<dbReference type="InterPro" id="IPR001647">
    <property type="entry name" value="HTH_TetR"/>
</dbReference>
<organism evidence="5 6">
    <name type="scientific">Litchfieldia salsa</name>
    <dbReference type="NCBI Taxonomy" id="930152"/>
    <lineage>
        <taxon>Bacteria</taxon>
        <taxon>Bacillati</taxon>
        <taxon>Bacillota</taxon>
        <taxon>Bacilli</taxon>
        <taxon>Bacillales</taxon>
        <taxon>Bacillaceae</taxon>
        <taxon>Litchfieldia</taxon>
    </lineage>
</organism>
<evidence type="ECO:0000256" key="1">
    <source>
        <dbReference type="ARBA" id="ARBA00022491"/>
    </source>
</evidence>
<evidence type="ECO:0000256" key="3">
    <source>
        <dbReference type="PROSITE-ProRule" id="PRU00335"/>
    </source>
</evidence>
<accession>A0A1H0Q5Y5</accession>
<dbReference type="OrthoDB" id="9812484at2"/>
<dbReference type="InterPro" id="IPR050624">
    <property type="entry name" value="HTH-type_Tx_Regulator"/>
</dbReference>
<evidence type="ECO:0000313" key="6">
    <source>
        <dbReference type="Proteomes" id="UP000199159"/>
    </source>
</evidence>
<dbReference type="PRINTS" id="PR00455">
    <property type="entry name" value="HTHTETR"/>
</dbReference>
<evidence type="ECO:0000259" key="4">
    <source>
        <dbReference type="PROSITE" id="PS50977"/>
    </source>
</evidence>
<feature type="domain" description="HTH tetR-type" evidence="4">
    <location>
        <begin position="23"/>
        <end position="83"/>
    </location>
</feature>
<dbReference type="Proteomes" id="UP000199159">
    <property type="component" value="Unassembled WGS sequence"/>
</dbReference>
<feature type="DNA-binding region" description="H-T-H motif" evidence="3">
    <location>
        <begin position="46"/>
        <end position="65"/>
    </location>
</feature>
<dbReference type="SUPFAM" id="SSF46689">
    <property type="entry name" value="Homeodomain-like"/>
    <property type="match status" value="1"/>
</dbReference>
<dbReference type="GO" id="GO:0003677">
    <property type="term" value="F:DNA binding"/>
    <property type="evidence" value="ECO:0007669"/>
    <property type="project" value="UniProtKB-UniRule"/>
</dbReference>
<keyword evidence="2 3" id="KW-0238">DNA-binding</keyword>